<proteinExistence type="predicted"/>
<dbReference type="Proteomes" id="UP001469553">
    <property type="component" value="Unassembled WGS sequence"/>
</dbReference>
<organism evidence="1 2">
    <name type="scientific">Ameca splendens</name>
    <dbReference type="NCBI Taxonomy" id="208324"/>
    <lineage>
        <taxon>Eukaryota</taxon>
        <taxon>Metazoa</taxon>
        <taxon>Chordata</taxon>
        <taxon>Craniata</taxon>
        <taxon>Vertebrata</taxon>
        <taxon>Euteleostomi</taxon>
        <taxon>Actinopterygii</taxon>
        <taxon>Neopterygii</taxon>
        <taxon>Teleostei</taxon>
        <taxon>Neoteleostei</taxon>
        <taxon>Acanthomorphata</taxon>
        <taxon>Ovalentaria</taxon>
        <taxon>Atherinomorphae</taxon>
        <taxon>Cyprinodontiformes</taxon>
        <taxon>Goodeidae</taxon>
        <taxon>Ameca</taxon>
    </lineage>
</organism>
<gene>
    <name evidence="1" type="ORF">AMECASPLE_011529</name>
</gene>
<keyword evidence="2" id="KW-1185">Reference proteome</keyword>
<reference evidence="1 2" key="1">
    <citation type="submission" date="2021-06" db="EMBL/GenBank/DDBJ databases">
        <authorList>
            <person name="Palmer J.M."/>
        </authorList>
    </citation>
    <scope>NUCLEOTIDE SEQUENCE [LARGE SCALE GENOMIC DNA]</scope>
    <source>
        <strain evidence="1 2">AS_MEX2019</strain>
        <tissue evidence="1">Muscle</tissue>
    </source>
</reference>
<protein>
    <submittedName>
        <fullName evidence="1">Uncharacterized protein</fullName>
    </submittedName>
</protein>
<evidence type="ECO:0000313" key="2">
    <source>
        <dbReference type="Proteomes" id="UP001469553"/>
    </source>
</evidence>
<evidence type="ECO:0000313" key="1">
    <source>
        <dbReference type="EMBL" id="MEQ2299046.1"/>
    </source>
</evidence>
<sequence length="102" mass="11148">MARVGMISSSGGRTYSRTGGHLCARASSPSGACRSVSEEKHRTLSDFPSCEEVDLCSAVPPPYLGHHLVEFPLFIAGIAPRQQIRASVHYPWHVSRSQQQQV</sequence>
<accession>A0ABV0YZB2</accession>
<dbReference type="EMBL" id="JAHRIP010047722">
    <property type="protein sequence ID" value="MEQ2299046.1"/>
    <property type="molecule type" value="Genomic_DNA"/>
</dbReference>
<name>A0ABV0YZB2_9TELE</name>
<comment type="caution">
    <text evidence="1">The sequence shown here is derived from an EMBL/GenBank/DDBJ whole genome shotgun (WGS) entry which is preliminary data.</text>
</comment>